<feature type="domain" description="Cadherin" evidence="30">
    <location>
        <begin position="283"/>
        <end position="387"/>
    </location>
</feature>
<dbReference type="GO" id="GO:0007156">
    <property type="term" value="P:homophilic cell adhesion via plasma membrane adhesion molecules"/>
    <property type="evidence" value="ECO:0007669"/>
    <property type="project" value="InterPro"/>
</dbReference>
<evidence type="ECO:0000256" key="15">
    <source>
        <dbReference type="ARBA" id="ARBA00023170"/>
    </source>
</evidence>
<feature type="disulfide bond" evidence="20">
    <location>
        <begin position="1924"/>
        <end position="1933"/>
    </location>
</feature>
<dbReference type="FunFam" id="2.60.40.60:FF:000029">
    <property type="entry name" value="Cadherin EGF LAG seven-pass G-type receptor 3"/>
    <property type="match status" value="1"/>
</dbReference>
<evidence type="ECO:0000256" key="5">
    <source>
        <dbReference type="ARBA" id="ARBA00022475"/>
    </source>
</evidence>
<dbReference type="CDD" id="cd00055">
    <property type="entry name" value="EGF_Lam"/>
    <property type="match status" value="1"/>
</dbReference>
<dbReference type="CDD" id="cd00110">
    <property type="entry name" value="LamG"/>
    <property type="match status" value="2"/>
</dbReference>
<dbReference type="FunFam" id="2.10.25.10:FF:000031">
    <property type="entry name" value="neurogenic locus notch homolog protein 3"/>
    <property type="match status" value="1"/>
</dbReference>
<comment type="caution">
    <text evidence="20">Lacks conserved residue(s) required for the propagation of feature annotation.</text>
</comment>
<dbReference type="SMART" id="SM00112">
    <property type="entry name" value="CA"/>
    <property type="match status" value="8"/>
</dbReference>
<feature type="compositionally biased region" description="Low complexity" evidence="22">
    <location>
        <begin position="2877"/>
        <end position="2887"/>
    </location>
</feature>
<feature type="domain" description="G-protein coupled receptors family 2 profile 2" evidence="29">
    <location>
        <begin position="2535"/>
        <end position="2775"/>
    </location>
</feature>
<dbReference type="GO" id="GO:0030054">
    <property type="term" value="C:cell junction"/>
    <property type="evidence" value="ECO:0007669"/>
    <property type="project" value="UniProtKB-ARBA"/>
</dbReference>
<keyword evidence="18 21" id="KW-0424">Laminin EGF-like domain</keyword>
<evidence type="ECO:0000259" key="30">
    <source>
        <dbReference type="PROSITE" id="PS50268"/>
    </source>
</evidence>
<dbReference type="GO" id="GO:0042067">
    <property type="term" value="P:establishment of ommatidial planar polarity"/>
    <property type="evidence" value="ECO:0007669"/>
    <property type="project" value="UniProtKB-ARBA"/>
</dbReference>
<dbReference type="PROSITE" id="PS00010">
    <property type="entry name" value="ASX_HYDROXYL"/>
    <property type="match status" value="1"/>
</dbReference>
<dbReference type="PANTHER" id="PTHR24026">
    <property type="entry name" value="FAT ATYPICAL CADHERIN-RELATED"/>
    <property type="match status" value="1"/>
</dbReference>
<dbReference type="InterPro" id="IPR015919">
    <property type="entry name" value="Cadherin-like_sf"/>
</dbReference>
<dbReference type="SMART" id="SM00008">
    <property type="entry name" value="HormR"/>
    <property type="match status" value="1"/>
</dbReference>
<dbReference type="SMART" id="SM00282">
    <property type="entry name" value="LamG"/>
    <property type="match status" value="2"/>
</dbReference>
<dbReference type="GO" id="GO:0042063">
    <property type="term" value="P:gliogenesis"/>
    <property type="evidence" value="ECO:0007669"/>
    <property type="project" value="UniProtKB-ARBA"/>
</dbReference>
<evidence type="ECO:0000256" key="4">
    <source>
        <dbReference type="ARBA" id="ARBA00022473"/>
    </source>
</evidence>
<dbReference type="PROSITE" id="PS50261">
    <property type="entry name" value="G_PROTEIN_RECEP_F2_4"/>
    <property type="match status" value="1"/>
</dbReference>
<feature type="compositionally biased region" description="Polar residues" evidence="22">
    <location>
        <begin position="2807"/>
        <end position="2819"/>
    </location>
</feature>
<evidence type="ECO:0000256" key="6">
    <source>
        <dbReference type="ARBA" id="ARBA00022536"/>
    </source>
</evidence>
<evidence type="ECO:0000259" key="29">
    <source>
        <dbReference type="PROSITE" id="PS50261"/>
    </source>
</evidence>
<keyword evidence="10 19" id="KW-0106">Calcium</keyword>
<evidence type="ECO:0000256" key="14">
    <source>
        <dbReference type="ARBA" id="ARBA00023157"/>
    </source>
</evidence>
<feature type="transmembrane region" description="Helical" evidence="23">
    <location>
        <begin position="2537"/>
        <end position="2557"/>
    </location>
</feature>
<dbReference type="GO" id="GO:0048666">
    <property type="term" value="P:neuron development"/>
    <property type="evidence" value="ECO:0007669"/>
    <property type="project" value="UniProtKB-ARBA"/>
</dbReference>
<keyword evidence="7 23" id="KW-0812">Transmembrane</keyword>
<sequence>MYYPCLWILFVSFIQRYDGYIVELTHHDPPGLVVFNTNVISDENNSNATRYYYINHDRSATFIRRIIHVDDVTGAVVLKHRLECNGLKYPNIFTLYIDSVSNATIDYMSVPLRIIIRKCSHHFDSDLVNEEYLEAKKWKSHTLVSYTIPTGSLELGTVPQDICLRQSQQVVSLHSSLIPSSITSECSVSYVDVSDYRFVIESSAGDLVASHDFCFSQVEPSWKINIHLSYVCDRSRGELEGVQSKIVSPSEHDIQLIFFLRREDSDTNRVRRAVDDGVVPVFEKALYVATVAEEQQSGIPVCTIAARDPTGGPVTYSMLSLLDARSQTLFAIEPKNGVVSTAATLDRELLDVHYFRVTATDSHFPPHSSTTTLQINVLDANDHAPVFEAPGSEYESSVRESVPVGTTVTTVRATDKDIGHNAEIEYSIQSIDAGGLGSSNGASDTFSLDPHSGVITTRLSLDRETTQVYTIIVLATDQALPVSERRSSSATVVVSVLDDNDNYPQFLERTVTVSIPEDTNINQNPVVATVKATDLDEGANAALRFAIIGGNTQGQFSIDSQTGQVSLVKPLDYEVMRSFRLVIRAQDGGSPSKSNTTQLLVNVKDVNDNAPRFYTSLFQESVLENVATGYSIVRVQAYDADEGDNAEIHYSLAPRDATGTSSSELPITIDETSGWIFTTRALDREQNAKYQFQVIAEDKGVPPQLATASVVITVQDVNDNDPVFNPKLYDTVVAEDSPPGTPVTSVTATDPDENPRLHYEISAGNTRGRFAITAQNGRGLITIAQPLDYKLDKRYILTVKATDSGSRFDTATVYVNVTDANNYPPVFENAPYSASVFEDAPIGTTVLIVTATDGDVGQNAHITYTLTSNGGDGSEFAMNSQTGAIVTTKPLDRETLSGYLLTVTAKDGGVPALSDTTDVEISVTDVNDNAPVFSKPSYAGTISEDALVGTSVLQISATDQDMGLNGRVRYALASGVDAFAIDPTTGVIRSAKQLDRESTAYYDIIALGIDRGTPGLTSEVPVSIRVLDINDSPPSFDTDKIVLYVAENSPVGSSVGEILAHDPDEGPNAVVQYSIIGGEDASSFSLMRRPGSEKAEIISNTELDYESAKKRYDVIVRAASPPLRSDVHVEIVVTDVNDNAPRLQDFQVVFNNFRDCFPAGWFGRIPAHDADVSDKLHYRILSGNNANLVTLNETSGQLSLSPQLNTNVPKVAVMDVSVSDGINEVKASMSLQVRLVTDEMLFNSITVRLDDMTKEAFLSPLLNFFMDGLAAIIPCPKENIYLFSIQDDTDVSARILNVSFSARAADGSFYPPQFLQERVYLNRGILARLATVQVLPFDDNLCVQEPCLNYEQCVTVLKFGNASGFISSATVLFRPIYPVSTFACICPPGFTGGKEKYLCDTEVNLCYSNPCMNGGECYSKEGGYTCVCPKGYIGDICETDITKGDCKGVCAPGATCSPNPSGGYICDDCSLAGTYEHYDRLCRLRARSFPKNSFLTFPALKQRNRMHIKLQFSTLQDAGLLLYNGRYNERHDFIALELTDSGRSVQFSWSLGSDVAMVTASSAEPLNDGAWHSVTVDYFDKSATLSLDECDTELIVRHGSTLGSFCANATSYVLDSRCSSFTETCHRFLDLTGPLQIGGLPSLPSNTRFQVHSKDFVGCIASVYIDRKLLDLNSFVADNGTLSGCPERSPFCDSTPCKNGGTCSDTWGTFHCECAEGWGGKDCSQAIKPAWRFHGDGILSFNPLLRPIQLPWFTSLSIRTNQPFGYVMGIQIGQNSSATIVLKSGYLVYLVDSEEAILRTGRLDDGQWHRVEISWDTDGGVTLALDFGYRASSRQFNSKLSGAYVGKITVGSDENAGDNATISLPGFNGCIKDLRVGTTQTMLQRATVKTRVDEGCSSSDLCADAKCPLHSSCVPLWEKYECKCHMGYVGASCKPACEYNPCSNSGLCQPNKDHYRGYSCQCDEQLYSGEYCKTKIEQSCPVSWWGHPTCGPCNCPVERGYNSDCHKSTGLCSCPPNHYQPNSSENCIECNCYATGSYDGQCDQETGQCRCRTGVIGSRCDSCPNIYAEVTLRGCEVVYDGCPKSYAGGLWWPRTKFGQMSVENCPIGSQGKASRSCDDTKPGWHSPDMFNCTSDQFVTLRKLLGQLETGDVTVTTFVAVESSASLRKAVRALKRLHGSDVLIGEQLLQRLLRYEIEQSGLNLTHSQDKDFVYNMVHAASRLLSSSESSHWSRIETLTRFTSSPHLLMTTFHQYLVSLTTSQQDTYTDPFEVVAPNMVLGVDIVSARSLFGYESDRPEGVNTYLTIEKVILPDTSQVLSPAALKSPHHARDKGLPSVIFPKYNNYLQDKTKFDPHSHVLVPLNLLGIDNIEHGELSVDELKGDTAVIGYTQYKDLSSLMPLDVDDTVISRWGVSLVLGSPVLSIVISVNKRSDDRQVKSVSVLNNQTPLDQPIRARLWLWHRPLSSKSNPQCVRWAEETKEWTRIGCKTELPYDNDWWKSADPILVNCTCNTLSTYAILVDLLDSNFVLEMTPYEQIATWVGFGLAILALVIATLLLGLLRAKTNSSSIYTNQAFCLLLVHVLYLLAMKGRTVMVSHELWCRLSAISLHYLWLSAMSWALVAVLHLYRMLTELRDVNHGQMGFYYSLGYGLPAIITGLAVGVRASLYGNSMFCWLSLYESVVWSLIGPVCLLVFINLFLLLLSMRAAFTLKHHVAGYGNLRTLLWLNVVALPLLIISFILELVSATERDARLTYAMCLAVPAHAWFLLTGYCFGNPRIRTSLARSVLRLMGRKLPPLPADDEGDTLAKSSSQNFSGPLRSSLSYRNTGVATEILRRNVGISACSTTSRSTTKTSSSPYRSDAGLRQTSTSTSNYDQSTNSDTTTFKKSSTKHQTSDSDSESADGRSLDLASSHSSDDDESSRPTTSTRRRPIKPSAVPGSGALSSPPPPQLNIIANSQLFPTSANVKPVYTPRWPMQQYNDQDIYSGSPQQHRWTNLSHSSTSDTDTLPSKSAPGQQHHTVQSVQGVNYSNDPYIVAYLPSDSEDKLSNHGNDKYSFPYTAEADHYSSLGGEGGRPHRPYTLGMRPPELSLSRGSMAPSPLHLQHRATPDYTIPESDEEEDEEPETDEYDEERTPMRRPQFEEKLV</sequence>
<name>A0A8D8VT51_9HEMI</name>
<organism evidence="31">
    <name type="scientific">Cacopsylla melanoneura</name>
    <dbReference type="NCBI Taxonomy" id="428564"/>
    <lineage>
        <taxon>Eukaryota</taxon>
        <taxon>Metazoa</taxon>
        <taxon>Ecdysozoa</taxon>
        <taxon>Arthropoda</taxon>
        <taxon>Hexapoda</taxon>
        <taxon>Insecta</taxon>
        <taxon>Pterygota</taxon>
        <taxon>Neoptera</taxon>
        <taxon>Paraneoptera</taxon>
        <taxon>Hemiptera</taxon>
        <taxon>Sternorrhyncha</taxon>
        <taxon>Psylloidea</taxon>
        <taxon>Psyllidae</taxon>
        <taxon>Psyllinae</taxon>
        <taxon>Cacopsylla</taxon>
    </lineage>
</organism>
<dbReference type="SMART" id="SM00181">
    <property type="entry name" value="EGF"/>
    <property type="match status" value="6"/>
</dbReference>
<dbReference type="PROSITE" id="PS50268">
    <property type="entry name" value="CADHERIN_2"/>
    <property type="match status" value="9"/>
</dbReference>
<protein>
    <submittedName>
        <fullName evidence="31">Protocadherin-like wing polarity protein stan</fullName>
    </submittedName>
</protein>
<dbReference type="PROSITE" id="PS50027">
    <property type="entry name" value="EGF_LAM_2"/>
    <property type="match status" value="1"/>
</dbReference>
<dbReference type="FunFam" id="2.60.40.60:FF:000020">
    <property type="entry name" value="Dachsous cadherin-related 1b"/>
    <property type="match status" value="3"/>
</dbReference>
<feature type="domain" description="Cadherin" evidence="30">
    <location>
        <begin position="1164"/>
        <end position="1262"/>
    </location>
</feature>
<dbReference type="InterPro" id="IPR002049">
    <property type="entry name" value="LE_dom"/>
</dbReference>
<dbReference type="InterPro" id="IPR046338">
    <property type="entry name" value="GAIN_dom_sf"/>
</dbReference>
<evidence type="ECO:0000256" key="8">
    <source>
        <dbReference type="ARBA" id="ARBA00022729"/>
    </source>
</evidence>
<keyword evidence="15" id="KW-0675">Receptor</keyword>
<keyword evidence="14 20" id="KW-1015">Disulfide bond</keyword>
<feature type="transmembrane region" description="Helical" evidence="23">
    <location>
        <begin position="2642"/>
        <end position="2662"/>
    </location>
</feature>
<evidence type="ECO:0000259" key="27">
    <source>
        <dbReference type="PROSITE" id="PS50221"/>
    </source>
</evidence>
<feature type="transmembrane region" description="Helical" evidence="23">
    <location>
        <begin position="2607"/>
        <end position="2630"/>
    </location>
</feature>
<feature type="compositionally biased region" description="Polar residues" evidence="22">
    <location>
        <begin position="2980"/>
        <end position="2994"/>
    </location>
</feature>
<feature type="domain" description="Laminin G" evidence="24">
    <location>
        <begin position="1728"/>
        <end position="1896"/>
    </location>
</feature>
<dbReference type="GO" id="GO:0051239">
    <property type="term" value="P:regulation of multicellular organismal process"/>
    <property type="evidence" value="ECO:0007669"/>
    <property type="project" value="UniProtKB-ARBA"/>
</dbReference>
<dbReference type="InterPro" id="IPR002126">
    <property type="entry name" value="Cadherin-like_dom"/>
</dbReference>
<dbReference type="CDD" id="cd11304">
    <property type="entry name" value="Cadherin_repeat"/>
    <property type="match status" value="8"/>
</dbReference>
<feature type="domain" description="Laminin G" evidence="24">
    <location>
        <begin position="1484"/>
        <end position="1685"/>
    </location>
</feature>
<keyword evidence="6 20" id="KW-0245">EGF-like domain</keyword>
<dbReference type="FunFam" id="2.60.40.60:FF:000013">
    <property type="entry name" value="Cadherin EGF LAG seven-pass G-type receptor"/>
    <property type="match status" value="2"/>
</dbReference>
<dbReference type="Gene3D" id="2.10.25.10">
    <property type="entry name" value="Laminin"/>
    <property type="match status" value="4"/>
</dbReference>
<dbReference type="InterPro" id="IPR001879">
    <property type="entry name" value="GPCR_2_extracellular_dom"/>
</dbReference>
<dbReference type="PROSITE" id="PS50221">
    <property type="entry name" value="GAIN_B"/>
    <property type="match status" value="1"/>
</dbReference>
<feature type="transmembrane region" description="Helical" evidence="23">
    <location>
        <begin position="2569"/>
        <end position="2587"/>
    </location>
</feature>
<dbReference type="SMART" id="SM00180">
    <property type="entry name" value="EGF_Lam"/>
    <property type="match status" value="1"/>
</dbReference>
<feature type="disulfide bond" evidence="20">
    <location>
        <begin position="1428"/>
        <end position="1437"/>
    </location>
</feature>
<evidence type="ECO:0000256" key="12">
    <source>
        <dbReference type="ARBA" id="ARBA00023040"/>
    </source>
</evidence>
<evidence type="ECO:0000259" key="26">
    <source>
        <dbReference type="PROSITE" id="PS50027"/>
    </source>
</evidence>
<dbReference type="GO" id="GO:0016324">
    <property type="term" value="C:apical plasma membrane"/>
    <property type="evidence" value="ECO:0007669"/>
    <property type="project" value="UniProtKB-SubCell"/>
</dbReference>
<feature type="compositionally biased region" description="Polar residues" evidence="22">
    <location>
        <begin position="2865"/>
        <end position="2876"/>
    </location>
</feature>
<dbReference type="EMBL" id="HBUF01080522">
    <property type="protein sequence ID" value="CAG6632719.1"/>
    <property type="molecule type" value="Transcribed_RNA"/>
</dbReference>
<feature type="region of interest" description="Disordered" evidence="22">
    <location>
        <begin position="3069"/>
        <end position="3146"/>
    </location>
</feature>
<dbReference type="SMART" id="SM00179">
    <property type="entry name" value="EGF_CA"/>
    <property type="match status" value="3"/>
</dbReference>
<feature type="domain" description="EGF-like" evidence="25">
    <location>
        <begin position="1402"/>
        <end position="1438"/>
    </location>
</feature>
<dbReference type="GO" id="GO:0005509">
    <property type="term" value="F:calcium ion binding"/>
    <property type="evidence" value="ECO:0007669"/>
    <property type="project" value="UniProtKB-UniRule"/>
</dbReference>
<feature type="domain" description="EGF-like" evidence="25">
    <location>
        <begin position="1898"/>
        <end position="1934"/>
    </location>
</feature>
<evidence type="ECO:0000259" key="25">
    <source>
        <dbReference type="PROSITE" id="PS50026"/>
    </source>
</evidence>
<feature type="region of interest" description="Disordered" evidence="22">
    <location>
        <begin position="2980"/>
        <end position="3027"/>
    </location>
</feature>
<dbReference type="Gene3D" id="2.170.300.10">
    <property type="entry name" value="Tie2 ligand-binding domain superfamily"/>
    <property type="match status" value="1"/>
</dbReference>
<keyword evidence="8" id="KW-0732">Signal</keyword>
<keyword evidence="12" id="KW-0297">G-protein coupled receptor</keyword>
<feature type="disulfide bond" evidence="20">
    <location>
        <begin position="1714"/>
        <end position="1723"/>
    </location>
</feature>
<dbReference type="Gene3D" id="2.60.220.50">
    <property type="match status" value="1"/>
</dbReference>
<dbReference type="InterPro" id="IPR009030">
    <property type="entry name" value="Growth_fac_rcpt_cys_sf"/>
</dbReference>
<dbReference type="GO" id="GO:0000902">
    <property type="term" value="P:cell morphogenesis"/>
    <property type="evidence" value="ECO:0007669"/>
    <property type="project" value="UniProtKB-ARBA"/>
</dbReference>
<dbReference type="EMBL" id="HBUF01080520">
    <property type="protein sequence ID" value="CAG6632714.1"/>
    <property type="molecule type" value="Transcribed_RNA"/>
</dbReference>
<dbReference type="InterPro" id="IPR013320">
    <property type="entry name" value="ConA-like_dom_sf"/>
</dbReference>
<evidence type="ECO:0000256" key="22">
    <source>
        <dbReference type="SAM" id="MobiDB-lite"/>
    </source>
</evidence>
<dbReference type="Gene3D" id="4.10.1240.10">
    <property type="entry name" value="GPCR, family 2, extracellular hormone receptor domain"/>
    <property type="match status" value="1"/>
</dbReference>
<evidence type="ECO:0000256" key="21">
    <source>
        <dbReference type="PROSITE-ProRule" id="PRU00460"/>
    </source>
</evidence>
<dbReference type="FunFam" id="2.60.40.60:FF:000256">
    <property type="entry name" value="Starry night, isoform B"/>
    <property type="match status" value="1"/>
</dbReference>
<dbReference type="PROSITE" id="PS00232">
    <property type="entry name" value="CADHERIN_1"/>
    <property type="match status" value="5"/>
</dbReference>
<dbReference type="GO" id="GO:0022603">
    <property type="term" value="P:regulation of anatomical structure morphogenesis"/>
    <property type="evidence" value="ECO:0007669"/>
    <property type="project" value="UniProtKB-ARBA"/>
</dbReference>
<feature type="domain" description="GAIN-B" evidence="27">
    <location>
        <begin position="2335"/>
        <end position="2526"/>
    </location>
</feature>
<dbReference type="Pfam" id="PF00002">
    <property type="entry name" value="7tm_2"/>
    <property type="match status" value="1"/>
</dbReference>
<dbReference type="Pfam" id="PF23592">
    <property type="entry name" value="Cadherin_CELSR2_9th"/>
    <property type="match status" value="1"/>
</dbReference>
<keyword evidence="16" id="KW-0325">Glycoprotein</keyword>
<feature type="transmembrane region" description="Helical" evidence="23">
    <location>
        <begin position="2682"/>
        <end position="2702"/>
    </location>
</feature>
<dbReference type="InterPro" id="IPR001791">
    <property type="entry name" value="Laminin_G"/>
</dbReference>
<dbReference type="Pfam" id="PF16489">
    <property type="entry name" value="GAIN"/>
    <property type="match status" value="1"/>
</dbReference>
<keyword evidence="17" id="KW-0807">Transducer</keyword>
<dbReference type="GO" id="GO:0016339">
    <property type="term" value="P:calcium-dependent cell-cell adhesion via plasma membrane cell adhesion molecules"/>
    <property type="evidence" value="ECO:0007669"/>
    <property type="project" value="UniProtKB-ARBA"/>
</dbReference>
<evidence type="ECO:0000259" key="24">
    <source>
        <dbReference type="PROSITE" id="PS50025"/>
    </source>
</evidence>
<dbReference type="InterPro" id="IPR032471">
    <property type="entry name" value="AGRL2-4_GAIN_subdom_A"/>
</dbReference>
<feature type="transmembrane region" description="Helical" evidence="23">
    <location>
        <begin position="2723"/>
        <end position="2740"/>
    </location>
</feature>
<keyword evidence="4" id="KW-0217">Developmental protein</keyword>
<dbReference type="GO" id="GO:0004930">
    <property type="term" value="F:G protein-coupled receptor activity"/>
    <property type="evidence" value="ECO:0007669"/>
    <property type="project" value="UniProtKB-KW"/>
</dbReference>
<dbReference type="Pfam" id="PF00008">
    <property type="entry name" value="EGF"/>
    <property type="match status" value="2"/>
</dbReference>
<dbReference type="Pfam" id="PF00028">
    <property type="entry name" value="Cadherin"/>
    <property type="match status" value="7"/>
</dbReference>
<accession>A0A8D8VT51</accession>
<dbReference type="FunFam" id="2.10.25.10:FF:000011">
    <property type="entry name" value="Cadherin EGF LAG seven-pass G-type receptor"/>
    <property type="match status" value="1"/>
</dbReference>
<dbReference type="InterPro" id="IPR000742">
    <property type="entry name" value="EGF"/>
</dbReference>
<feature type="disulfide bond" evidence="21">
    <location>
        <begin position="2032"/>
        <end position="2049"/>
    </location>
</feature>
<evidence type="ECO:0000256" key="23">
    <source>
        <dbReference type="SAM" id="Phobius"/>
    </source>
</evidence>
<keyword evidence="11 23" id="KW-1133">Transmembrane helix</keyword>
<dbReference type="InterPro" id="IPR057244">
    <property type="entry name" value="GAIN_B"/>
</dbReference>
<feature type="domain" description="Cadherin" evidence="30">
    <location>
        <begin position="725"/>
        <end position="827"/>
    </location>
</feature>
<feature type="domain" description="Cadherin" evidence="30">
    <location>
        <begin position="934"/>
        <end position="1036"/>
    </location>
</feature>
<proteinExistence type="predicted"/>
<dbReference type="PROSITE" id="PS01248">
    <property type="entry name" value="EGF_LAM_1"/>
    <property type="match status" value="1"/>
</dbReference>
<keyword evidence="9" id="KW-0677">Repeat</keyword>
<feature type="compositionally biased region" description="Basic and acidic residues" evidence="22">
    <location>
        <begin position="3132"/>
        <end position="3146"/>
    </location>
</feature>
<dbReference type="GO" id="GO:0007166">
    <property type="term" value="P:cell surface receptor signaling pathway"/>
    <property type="evidence" value="ECO:0007669"/>
    <property type="project" value="InterPro"/>
</dbReference>
<dbReference type="Gene3D" id="2.60.40.60">
    <property type="entry name" value="Cadherins"/>
    <property type="match status" value="9"/>
</dbReference>
<evidence type="ECO:0000256" key="10">
    <source>
        <dbReference type="ARBA" id="ARBA00022837"/>
    </source>
</evidence>
<feature type="compositionally biased region" description="Acidic residues" evidence="22">
    <location>
        <begin position="3115"/>
        <end position="3131"/>
    </location>
</feature>
<dbReference type="SUPFAM" id="SSF49313">
    <property type="entry name" value="Cadherin-like"/>
    <property type="match status" value="9"/>
</dbReference>
<feature type="domain" description="EGF-like" evidence="25">
    <location>
        <begin position="1688"/>
        <end position="1724"/>
    </location>
</feature>
<dbReference type="PRINTS" id="PR00249">
    <property type="entry name" value="GPCRSECRETIN"/>
</dbReference>
<feature type="compositionally biased region" description="Low complexity" evidence="22">
    <location>
        <begin position="2933"/>
        <end position="2944"/>
    </location>
</feature>
<dbReference type="FunFam" id="4.10.1240.10:FF:000021">
    <property type="entry name" value="Cadherin EGF LAG seven-pass G-type receptor"/>
    <property type="match status" value="1"/>
</dbReference>
<dbReference type="CDD" id="cd00054">
    <property type="entry name" value="EGF_CA"/>
    <property type="match status" value="2"/>
</dbReference>
<dbReference type="PROSITE" id="PS00022">
    <property type="entry name" value="EGF_1"/>
    <property type="match status" value="3"/>
</dbReference>
<dbReference type="Pfam" id="PF02210">
    <property type="entry name" value="Laminin_G_2"/>
    <property type="match status" value="2"/>
</dbReference>
<evidence type="ECO:0000256" key="13">
    <source>
        <dbReference type="ARBA" id="ARBA00023136"/>
    </source>
</evidence>
<dbReference type="PROSITE" id="PS50227">
    <property type="entry name" value="G_PROTEIN_RECEP_F2_3"/>
    <property type="match status" value="1"/>
</dbReference>
<evidence type="ECO:0000256" key="20">
    <source>
        <dbReference type="PROSITE-ProRule" id="PRU00076"/>
    </source>
</evidence>
<dbReference type="GO" id="GO:0001737">
    <property type="term" value="P:establishment of imaginal disc-derived wing hair orientation"/>
    <property type="evidence" value="ECO:0007669"/>
    <property type="project" value="UniProtKB-ARBA"/>
</dbReference>
<feature type="domain" description="Cadherin" evidence="30">
    <location>
        <begin position="614"/>
        <end position="724"/>
    </location>
</feature>
<dbReference type="InterPro" id="IPR000832">
    <property type="entry name" value="GPCR_2_secretin-like"/>
</dbReference>
<dbReference type="InterPro" id="IPR000152">
    <property type="entry name" value="EGF-type_Asp/Asn_hydroxyl_site"/>
</dbReference>
<dbReference type="FunFam" id="2.60.40.60:FF:000033">
    <property type="entry name" value="FAT atypical cadherin 1"/>
    <property type="match status" value="1"/>
</dbReference>
<feature type="domain" description="Cadherin" evidence="30">
    <location>
        <begin position="390"/>
        <end position="506"/>
    </location>
</feature>
<feature type="domain" description="EGF-like" evidence="25">
    <location>
        <begin position="1935"/>
        <end position="1973"/>
    </location>
</feature>
<evidence type="ECO:0000256" key="1">
    <source>
        <dbReference type="ARBA" id="ARBA00004221"/>
    </source>
</evidence>
<feature type="domain" description="Laminin EGF-like" evidence="26">
    <location>
        <begin position="2030"/>
        <end position="2077"/>
    </location>
</feature>
<evidence type="ECO:0000256" key="17">
    <source>
        <dbReference type="ARBA" id="ARBA00023224"/>
    </source>
</evidence>
<feature type="disulfide bond" evidence="21">
    <location>
        <begin position="2051"/>
        <end position="2060"/>
    </location>
</feature>
<dbReference type="Gene3D" id="2.60.120.200">
    <property type="match status" value="2"/>
</dbReference>
<dbReference type="Pfam" id="PF00053">
    <property type="entry name" value="EGF_laminin"/>
    <property type="match status" value="1"/>
</dbReference>
<feature type="domain" description="Cadherin" evidence="30">
    <location>
        <begin position="828"/>
        <end position="933"/>
    </location>
</feature>
<evidence type="ECO:0000259" key="28">
    <source>
        <dbReference type="PROSITE" id="PS50227"/>
    </source>
</evidence>
<dbReference type="SUPFAM" id="SSF49899">
    <property type="entry name" value="Concanavalin A-like lectins/glucanases"/>
    <property type="match status" value="2"/>
</dbReference>
<dbReference type="PRINTS" id="PR00205">
    <property type="entry name" value="CADHERIN"/>
</dbReference>
<feature type="domain" description="Cadherin" evidence="30">
    <location>
        <begin position="1037"/>
        <end position="1143"/>
    </location>
</feature>
<dbReference type="Pfam" id="PF02793">
    <property type="entry name" value="HRM"/>
    <property type="match status" value="1"/>
</dbReference>
<dbReference type="PROSITE" id="PS50026">
    <property type="entry name" value="EGF_3"/>
    <property type="match status" value="4"/>
</dbReference>
<dbReference type="SUPFAM" id="SSF57196">
    <property type="entry name" value="EGF/Laminin"/>
    <property type="match status" value="1"/>
</dbReference>
<feature type="disulfide bond" evidence="21">
    <location>
        <begin position="2030"/>
        <end position="2042"/>
    </location>
</feature>
<evidence type="ECO:0000256" key="11">
    <source>
        <dbReference type="ARBA" id="ARBA00022989"/>
    </source>
</evidence>
<evidence type="ECO:0000313" key="31">
    <source>
        <dbReference type="EMBL" id="CAG6632719.1"/>
    </source>
</evidence>
<feature type="domain" description="Cadherin" evidence="30">
    <location>
        <begin position="507"/>
        <end position="613"/>
    </location>
</feature>
<dbReference type="InterPro" id="IPR001881">
    <property type="entry name" value="EGF-like_Ca-bd_dom"/>
</dbReference>
<dbReference type="InterPro" id="IPR056286">
    <property type="entry name" value="Cadherin_CELSR1-3_9th"/>
</dbReference>
<dbReference type="InterPro" id="IPR017981">
    <property type="entry name" value="GPCR_2-like_7TM"/>
</dbReference>
<dbReference type="InterPro" id="IPR036445">
    <property type="entry name" value="GPCR_2_extracell_dom_sf"/>
</dbReference>
<dbReference type="FunFam" id="2.10.25.10:FF:000230">
    <property type="entry name" value="Delta-like protein"/>
    <property type="match status" value="1"/>
</dbReference>
<dbReference type="PROSITE" id="PS01186">
    <property type="entry name" value="EGF_2"/>
    <property type="match status" value="2"/>
</dbReference>
<keyword evidence="13 23" id="KW-0472">Membrane</keyword>
<evidence type="ECO:0000256" key="16">
    <source>
        <dbReference type="ARBA" id="ARBA00023180"/>
    </source>
</evidence>
<evidence type="ECO:0000256" key="2">
    <source>
        <dbReference type="ARBA" id="ARBA00004251"/>
    </source>
</evidence>
<evidence type="ECO:0000256" key="7">
    <source>
        <dbReference type="ARBA" id="ARBA00022692"/>
    </source>
</evidence>
<evidence type="ECO:0000256" key="9">
    <source>
        <dbReference type="ARBA" id="ARBA00022737"/>
    </source>
</evidence>
<dbReference type="PROSITE" id="PS50025">
    <property type="entry name" value="LAM_G_DOMAIN"/>
    <property type="match status" value="2"/>
</dbReference>
<feature type="compositionally biased region" description="Low complexity" evidence="22">
    <location>
        <begin position="2844"/>
        <end position="2856"/>
    </location>
</feature>
<evidence type="ECO:0000256" key="18">
    <source>
        <dbReference type="ARBA" id="ARBA00023292"/>
    </source>
</evidence>
<dbReference type="GO" id="GO:0008104">
    <property type="term" value="P:intracellular protein localization"/>
    <property type="evidence" value="ECO:0007669"/>
    <property type="project" value="UniProtKB-ARBA"/>
</dbReference>
<evidence type="ECO:0000256" key="3">
    <source>
        <dbReference type="ARBA" id="ARBA00004651"/>
    </source>
</evidence>
<dbReference type="SUPFAM" id="SSF57184">
    <property type="entry name" value="Growth factor receptor domain"/>
    <property type="match status" value="1"/>
</dbReference>
<feature type="region of interest" description="Disordered" evidence="22">
    <location>
        <begin position="2844"/>
        <end position="2953"/>
    </location>
</feature>
<evidence type="ECO:0000256" key="19">
    <source>
        <dbReference type="PROSITE-ProRule" id="PRU00043"/>
    </source>
</evidence>
<keyword evidence="5" id="KW-1003">Cell membrane</keyword>
<feature type="domain" description="G-protein coupled receptors family 2 profile 1" evidence="28">
    <location>
        <begin position="2062"/>
        <end position="2136"/>
    </location>
</feature>
<dbReference type="FunFam" id="2.60.120.200:FF:000173">
    <property type="entry name" value="Cadherin EGF LAG seven-pass G-type receptor"/>
    <property type="match status" value="1"/>
</dbReference>
<comment type="subcellular location">
    <subcellularLocation>
        <location evidence="1">Apical cell membrane</location>
    </subcellularLocation>
    <subcellularLocation>
        <location evidence="3">Cell membrane</location>
        <topology evidence="3">Multi-pass membrane protein</topology>
    </subcellularLocation>
    <subcellularLocation>
        <location evidence="2">Cell membrane</location>
        <topology evidence="2">Single-pass type I membrane protein</topology>
    </subcellularLocation>
</comment>
<dbReference type="GO" id="GO:0035159">
    <property type="term" value="P:regulation of tube length, open tracheal system"/>
    <property type="evidence" value="ECO:0007669"/>
    <property type="project" value="UniProtKB-ARBA"/>
</dbReference>
<dbReference type="Gene3D" id="1.20.1070.10">
    <property type="entry name" value="Rhodopsin 7-helix transmembrane proteins"/>
    <property type="match status" value="1"/>
</dbReference>
<reference evidence="31" key="1">
    <citation type="submission" date="2021-05" db="EMBL/GenBank/DDBJ databases">
        <authorList>
            <person name="Alioto T."/>
            <person name="Alioto T."/>
            <person name="Gomez Garrido J."/>
        </authorList>
    </citation>
    <scope>NUCLEOTIDE SEQUENCE</scope>
</reference>
<feature type="compositionally biased region" description="Polar residues" evidence="22">
    <location>
        <begin position="3013"/>
        <end position="3027"/>
    </location>
</feature>
<dbReference type="PANTHER" id="PTHR24026:SF51">
    <property type="entry name" value="PROTOCADHERIN-LIKE WING POLARITY PROTEIN STAN"/>
    <property type="match status" value="1"/>
</dbReference>
<dbReference type="InterPro" id="IPR020894">
    <property type="entry name" value="Cadherin_CS"/>
</dbReference>
<dbReference type="GO" id="GO:0048638">
    <property type="term" value="P:regulation of developmental growth"/>
    <property type="evidence" value="ECO:0007669"/>
    <property type="project" value="UniProtKB-ARBA"/>
</dbReference>
<feature type="region of interest" description="Disordered" evidence="22">
    <location>
        <begin position="2800"/>
        <end position="2819"/>
    </location>
</feature>
<dbReference type="FunFam" id="2.60.40.60:FF:000038">
    <property type="entry name" value="Cadherin EGF LAG seven-pass G-type receptor 3"/>
    <property type="match status" value="1"/>
</dbReference>
<feature type="compositionally biased region" description="Low complexity" evidence="22">
    <location>
        <begin position="2995"/>
        <end position="3012"/>
    </location>
</feature>
<feature type="transmembrane region" description="Helical" evidence="23">
    <location>
        <begin position="2752"/>
        <end position="2774"/>
    </location>
</feature>